<dbReference type="EMBL" id="CM056743">
    <property type="protein sequence ID" value="KAJ8670363.1"/>
    <property type="molecule type" value="Genomic_DNA"/>
</dbReference>
<dbReference type="Proteomes" id="UP001239111">
    <property type="component" value="Chromosome 3"/>
</dbReference>
<sequence length="111" mass="12456">MPCWTRVMNSLFKNSADPCTTSGNERYFGIIKSSLLNDHLRARADVFVARNCEQVDAQVKLIQADIGEETLQSKYGRSSGTVTDVDVVEQERTLLPRDVKDLSEYDVWGGV</sequence>
<name>A0ACC2NHH3_9HYME</name>
<evidence type="ECO:0000313" key="1">
    <source>
        <dbReference type="EMBL" id="KAJ8670363.1"/>
    </source>
</evidence>
<proteinExistence type="predicted"/>
<gene>
    <name evidence="1" type="ORF">QAD02_001622</name>
</gene>
<accession>A0ACC2NHH3</accession>
<comment type="caution">
    <text evidence="1">The sequence shown here is derived from an EMBL/GenBank/DDBJ whole genome shotgun (WGS) entry which is preliminary data.</text>
</comment>
<protein>
    <submittedName>
        <fullName evidence="1">Uncharacterized protein</fullName>
    </submittedName>
</protein>
<evidence type="ECO:0000313" key="2">
    <source>
        <dbReference type="Proteomes" id="UP001239111"/>
    </source>
</evidence>
<reference evidence="1" key="1">
    <citation type="submission" date="2023-04" db="EMBL/GenBank/DDBJ databases">
        <title>A chromosome-level genome assembly of the parasitoid wasp Eretmocerus hayati.</title>
        <authorList>
            <person name="Zhong Y."/>
            <person name="Liu S."/>
            <person name="Liu Y."/>
        </authorList>
    </citation>
    <scope>NUCLEOTIDE SEQUENCE</scope>
    <source>
        <strain evidence="1">ZJU_SS_LIU_2023</strain>
    </source>
</reference>
<organism evidence="1 2">
    <name type="scientific">Eretmocerus hayati</name>
    <dbReference type="NCBI Taxonomy" id="131215"/>
    <lineage>
        <taxon>Eukaryota</taxon>
        <taxon>Metazoa</taxon>
        <taxon>Ecdysozoa</taxon>
        <taxon>Arthropoda</taxon>
        <taxon>Hexapoda</taxon>
        <taxon>Insecta</taxon>
        <taxon>Pterygota</taxon>
        <taxon>Neoptera</taxon>
        <taxon>Endopterygota</taxon>
        <taxon>Hymenoptera</taxon>
        <taxon>Apocrita</taxon>
        <taxon>Proctotrupomorpha</taxon>
        <taxon>Chalcidoidea</taxon>
        <taxon>Aphelinidae</taxon>
        <taxon>Aphelininae</taxon>
        <taxon>Eretmocerus</taxon>
    </lineage>
</organism>
<keyword evidence="2" id="KW-1185">Reference proteome</keyword>